<sequence>MSKFIEVTAETKVLINTEEIACVEPSKDYLDGKEVCVITLIHTTKHSVEGRKFITKESYEEVKQMIIGTK</sequence>
<dbReference type="Proteomes" id="UP001209168">
    <property type="component" value="Unassembled WGS sequence"/>
</dbReference>
<evidence type="ECO:0000313" key="2">
    <source>
        <dbReference type="Proteomes" id="UP001209168"/>
    </source>
</evidence>
<dbReference type="EMBL" id="JAPDVH010000002">
    <property type="protein sequence ID" value="MCW4157152.1"/>
    <property type="molecule type" value="Genomic_DNA"/>
</dbReference>
<dbReference type="RefSeq" id="WP_264902784.1">
    <property type="nucleotide sequence ID" value="NZ_JAPDVH010000002.1"/>
</dbReference>
<comment type="caution">
    <text evidence="1">The sequence shown here is derived from an EMBL/GenBank/DDBJ whole genome shotgun (WGS) entry which is preliminary data.</text>
</comment>
<reference evidence="1" key="1">
    <citation type="submission" date="2022-11" db="EMBL/GenBank/DDBJ databases">
        <title>Genomic repertoires linked with pathogenic potency of arthritogenic Prevotella copri isolated from the gut of rheumatoid arthritis patients.</title>
        <authorList>
            <person name="Nii T."/>
            <person name="Maeda Y."/>
            <person name="Motooka D."/>
            <person name="Naito M."/>
            <person name="Matsumoto Y."/>
            <person name="Ogawa T."/>
            <person name="Oguro-Igashira E."/>
            <person name="Kishikawa T."/>
            <person name="Yamashita M."/>
            <person name="Koizumi S."/>
            <person name="Kurakawa T."/>
            <person name="Okumura R."/>
            <person name="Kayama H."/>
            <person name="Murakami M."/>
            <person name="Sakaguchi T."/>
            <person name="Das B."/>
            <person name="Nakamura S."/>
            <person name="Okada Y."/>
            <person name="Kumanogoh A."/>
            <person name="Takeda K."/>
        </authorList>
    </citation>
    <scope>NUCLEOTIDE SEQUENCE</scope>
    <source>
        <strain evidence="1">H012_8</strain>
    </source>
</reference>
<dbReference type="AlphaFoldDB" id="A0AAW5UZS4"/>
<evidence type="ECO:0000313" key="1">
    <source>
        <dbReference type="EMBL" id="MCW4157152.1"/>
    </source>
</evidence>
<gene>
    <name evidence="1" type="ORF">ONT23_16840</name>
</gene>
<name>A0AAW5UZS4_9BACT</name>
<accession>A0AAW5UZS4</accession>
<protein>
    <submittedName>
        <fullName evidence="1">Uncharacterized protein</fullName>
    </submittedName>
</protein>
<organism evidence="1 2">
    <name type="scientific">Segatella copri</name>
    <dbReference type="NCBI Taxonomy" id="165179"/>
    <lineage>
        <taxon>Bacteria</taxon>
        <taxon>Pseudomonadati</taxon>
        <taxon>Bacteroidota</taxon>
        <taxon>Bacteroidia</taxon>
        <taxon>Bacteroidales</taxon>
        <taxon>Prevotellaceae</taxon>
        <taxon>Segatella</taxon>
    </lineage>
</organism>
<proteinExistence type="predicted"/>